<organism evidence="1 2">
    <name type="scientific">Teratosphaeria destructans</name>
    <dbReference type="NCBI Taxonomy" id="418781"/>
    <lineage>
        <taxon>Eukaryota</taxon>
        <taxon>Fungi</taxon>
        <taxon>Dikarya</taxon>
        <taxon>Ascomycota</taxon>
        <taxon>Pezizomycotina</taxon>
        <taxon>Dothideomycetes</taxon>
        <taxon>Dothideomycetidae</taxon>
        <taxon>Mycosphaerellales</taxon>
        <taxon>Teratosphaeriaceae</taxon>
        <taxon>Teratosphaeria</taxon>
    </lineage>
</organism>
<evidence type="ECO:0000313" key="1">
    <source>
        <dbReference type="EMBL" id="KAH9834313.1"/>
    </source>
</evidence>
<reference evidence="1 2" key="1">
    <citation type="journal article" date="2018" name="IMA Fungus">
        <title>IMA Genome-F 10: Nine draft genome sequences of Claviceps purpurea s.lat., including C. arundinis, C. humidiphila, and C. cf. spartinae, pseudomolecules for the pitch canker pathogen Fusarium circinatum, draft genome of Davidsoniella eucalypti, Grosmannia galeiformis, Quambalaria eucalypti, and Teratosphaeria destructans.</title>
        <authorList>
            <person name="Wingfield B.D."/>
            <person name="Liu M."/>
            <person name="Nguyen H.D."/>
            <person name="Lane F.A."/>
            <person name="Morgan S.W."/>
            <person name="De Vos L."/>
            <person name="Wilken P.M."/>
            <person name="Duong T.A."/>
            <person name="Aylward J."/>
            <person name="Coetzee M.P."/>
            <person name="Dadej K."/>
            <person name="De Beer Z.W."/>
            <person name="Findlay W."/>
            <person name="Havenga M."/>
            <person name="Kolarik M."/>
            <person name="Menzies J.G."/>
            <person name="Naidoo K."/>
            <person name="Pochopski O."/>
            <person name="Shoukouhi P."/>
            <person name="Santana Q.C."/>
            <person name="Seifert K.A."/>
            <person name="Soal N."/>
            <person name="Steenkamp E.T."/>
            <person name="Tatham C.T."/>
            <person name="van der Nest M.A."/>
            <person name="Wingfield M.J."/>
        </authorList>
    </citation>
    <scope>NUCLEOTIDE SEQUENCE [LARGE SCALE GENOMIC DNA]</scope>
    <source>
        <strain evidence="1">CMW44962</strain>
    </source>
</reference>
<sequence length="101" mass="11389">MPVAVRMQYFVRPARYALLSTPLYLAYGEVVTNRYICERAQQSEKQAVSRIATFWRGEQSGKPLVRYVASLIIMICRPSGASSLKYLANQDSASNILLTKI</sequence>
<dbReference type="EMBL" id="RIBY02001001">
    <property type="protein sequence ID" value="KAH9834313.1"/>
    <property type="molecule type" value="Genomic_DNA"/>
</dbReference>
<protein>
    <submittedName>
        <fullName evidence="1">Uncharacterized protein</fullName>
    </submittedName>
</protein>
<gene>
    <name evidence="1" type="ORF">Tdes44962_MAKER01970</name>
</gene>
<dbReference type="Proteomes" id="UP001138500">
    <property type="component" value="Unassembled WGS sequence"/>
</dbReference>
<evidence type="ECO:0000313" key="2">
    <source>
        <dbReference type="Proteomes" id="UP001138500"/>
    </source>
</evidence>
<accession>A0A9W7W456</accession>
<comment type="caution">
    <text evidence="1">The sequence shown here is derived from an EMBL/GenBank/DDBJ whole genome shotgun (WGS) entry which is preliminary data.</text>
</comment>
<keyword evidence="2" id="KW-1185">Reference proteome</keyword>
<reference evidence="1 2" key="2">
    <citation type="journal article" date="2021" name="Curr. Genet.">
        <title>Genetic response to nitrogen starvation in the aggressive Eucalyptus foliar pathogen Teratosphaeria destructans.</title>
        <authorList>
            <person name="Havenga M."/>
            <person name="Wingfield B.D."/>
            <person name="Wingfield M.J."/>
            <person name="Dreyer L.L."/>
            <person name="Roets F."/>
            <person name="Aylward J."/>
        </authorList>
    </citation>
    <scope>NUCLEOTIDE SEQUENCE [LARGE SCALE GENOMIC DNA]</scope>
    <source>
        <strain evidence="1">CMW44962</strain>
    </source>
</reference>
<proteinExistence type="predicted"/>
<name>A0A9W7W456_9PEZI</name>
<dbReference type="AlphaFoldDB" id="A0A9W7W456"/>